<keyword evidence="2" id="KW-1185">Reference proteome</keyword>
<dbReference type="AlphaFoldDB" id="A0AAW1PMS3"/>
<gene>
    <name evidence="1" type="ORF">WJX73_000917</name>
</gene>
<name>A0AAW1PMS3_9CHLO</name>
<dbReference type="Proteomes" id="UP001465755">
    <property type="component" value="Unassembled WGS sequence"/>
</dbReference>
<reference evidence="1 2" key="1">
    <citation type="journal article" date="2024" name="Nat. Commun.">
        <title>Phylogenomics reveals the evolutionary origins of lichenization in chlorophyte algae.</title>
        <authorList>
            <person name="Puginier C."/>
            <person name="Libourel C."/>
            <person name="Otte J."/>
            <person name="Skaloud P."/>
            <person name="Haon M."/>
            <person name="Grisel S."/>
            <person name="Petersen M."/>
            <person name="Berrin J.G."/>
            <person name="Delaux P.M."/>
            <person name="Dal Grande F."/>
            <person name="Keller J."/>
        </authorList>
    </citation>
    <scope>NUCLEOTIDE SEQUENCE [LARGE SCALE GENOMIC DNA]</scope>
    <source>
        <strain evidence="1 2">SAG 2036</strain>
    </source>
</reference>
<proteinExistence type="predicted"/>
<organism evidence="1 2">
    <name type="scientific">Symbiochloris irregularis</name>
    <dbReference type="NCBI Taxonomy" id="706552"/>
    <lineage>
        <taxon>Eukaryota</taxon>
        <taxon>Viridiplantae</taxon>
        <taxon>Chlorophyta</taxon>
        <taxon>core chlorophytes</taxon>
        <taxon>Trebouxiophyceae</taxon>
        <taxon>Trebouxiales</taxon>
        <taxon>Trebouxiaceae</taxon>
        <taxon>Symbiochloris</taxon>
    </lineage>
</organism>
<protein>
    <submittedName>
        <fullName evidence="1">Uncharacterized protein</fullName>
    </submittedName>
</protein>
<evidence type="ECO:0000313" key="2">
    <source>
        <dbReference type="Proteomes" id="UP001465755"/>
    </source>
</evidence>
<sequence>MRCGGVFMCTGDRARRPAIFSWPCLSQGNADSTAAQLSAVEPDAAAWCLSLLRYGCSAPKLRQQFLPGC</sequence>
<dbReference type="EMBL" id="JALJOQ010000001">
    <property type="protein sequence ID" value="KAK9814871.1"/>
    <property type="molecule type" value="Genomic_DNA"/>
</dbReference>
<accession>A0AAW1PMS3</accession>
<evidence type="ECO:0000313" key="1">
    <source>
        <dbReference type="EMBL" id="KAK9814871.1"/>
    </source>
</evidence>
<comment type="caution">
    <text evidence="1">The sequence shown here is derived from an EMBL/GenBank/DDBJ whole genome shotgun (WGS) entry which is preliminary data.</text>
</comment>